<dbReference type="Proteomes" id="UP001172386">
    <property type="component" value="Unassembled WGS sequence"/>
</dbReference>
<accession>A0ACC3A6E8</accession>
<reference evidence="1" key="1">
    <citation type="submission" date="2022-10" db="EMBL/GenBank/DDBJ databases">
        <title>Culturing micro-colonial fungi from biological soil crusts in the Mojave desert and describing Neophaeococcomyces mojavensis, and introducing the new genera and species Taxawa tesnikishii.</title>
        <authorList>
            <person name="Kurbessoian T."/>
            <person name="Stajich J.E."/>
        </authorList>
    </citation>
    <scope>NUCLEOTIDE SEQUENCE</scope>
    <source>
        <strain evidence="1">JES_112</strain>
    </source>
</reference>
<dbReference type="EMBL" id="JAPDRQ010000083">
    <property type="protein sequence ID" value="KAJ9656134.1"/>
    <property type="molecule type" value="Genomic_DNA"/>
</dbReference>
<evidence type="ECO:0000313" key="1">
    <source>
        <dbReference type="EMBL" id="KAJ9656134.1"/>
    </source>
</evidence>
<proteinExistence type="predicted"/>
<evidence type="ECO:0000313" key="2">
    <source>
        <dbReference type="Proteomes" id="UP001172386"/>
    </source>
</evidence>
<comment type="caution">
    <text evidence="1">The sequence shown here is derived from an EMBL/GenBank/DDBJ whole genome shotgun (WGS) entry which is preliminary data.</text>
</comment>
<protein>
    <submittedName>
        <fullName evidence="1">Uncharacterized protein</fullName>
    </submittedName>
</protein>
<keyword evidence="2" id="KW-1185">Reference proteome</keyword>
<gene>
    <name evidence="1" type="ORF">H2198_005190</name>
</gene>
<organism evidence="1 2">
    <name type="scientific">Neophaeococcomyces mojaviensis</name>
    <dbReference type="NCBI Taxonomy" id="3383035"/>
    <lineage>
        <taxon>Eukaryota</taxon>
        <taxon>Fungi</taxon>
        <taxon>Dikarya</taxon>
        <taxon>Ascomycota</taxon>
        <taxon>Pezizomycotina</taxon>
        <taxon>Eurotiomycetes</taxon>
        <taxon>Chaetothyriomycetidae</taxon>
        <taxon>Chaetothyriales</taxon>
        <taxon>Chaetothyriales incertae sedis</taxon>
        <taxon>Neophaeococcomyces</taxon>
    </lineage>
</organism>
<sequence length="247" mass="26951">MASQKMWAVVAGVGPGTGASVARRFAQSYSVALLARNPSNYEDLVKEINASGGRAIGISTDCSDGASVAAAFEQLKKTEGFNTNLAAAIYNVGGRFIRKSFLELTEEEFETGWKTNGLGGYHFSKAVLPLLLETEKASPQFPPTLIFTSATAAMRGGAMFSSFSTGKFAMRSLTQSLSREFGPKGIHVVHAIIDGVIDIPRTKEWKFDLPDAKISPESIADSYWHLHTQPRTSFTNELDIRPYCEKW</sequence>
<name>A0ACC3A6E8_9EURO</name>